<name>A0A517R4K1_9PLAN</name>
<dbReference type="SUPFAM" id="SSF54285">
    <property type="entry name" value="MoaD/ThiS"/>
    <property type="match status" value="1"/>
</dbReference>
<keyword evidence="2" id="KW-1185">Reference proteome</keyword>
<sequence length="66" mass="7209">MQITLNDEPHDLPDGTTIAGLLELLGKSNKYLAVERNRELVPRGRHAECVLEEGDRVEIVTLVGGG</sequence>
<reference evidence="1 2" key="1">
    <citation type="submission" date="2019-02" db="EMBL/GenBank/DDBJ databases">
        <title>Deep-cultivation of Planctomycetes and their phenomic and genomic characterization uncovers novel biology.</title>
        <authorList>
            <person name="Wiegand S."/>
            <person name="Jogler M."/>
            <person name="Boedeker C."/>
            <person name="Pinto D."/>
            <person name="Vollmers J."/>
            <person name="Rivas-Marin E."/>
            <person name="Kohn T."/>
            <person name="Peeters S.H."/>
            <person name="Heuer A."/>
            <person name="Rast P."/>
            <person name="Oberbeckmann S."/>
            <person name="Bunk B."/>
            <person name="Jeske O."/>
            <person name="Meyerdierks A."/>
            <person name="Storesund J.E."/>
            <person name="Kallscheuer N."/>
            <person name="Luecker S."/>
            <person name="Lage O.M."/>
            <person name="Pohl T."/>
            <person name="Merkel B.J."/>
            <person name="Hornburger P."/>
            <person name="Mueller R.-W."/>
            <person name="Bruemmer F."/>
            <person name="Labrenz M."/>
            <person name="Spormann A.M."/>
            <person name="Op den Camp H."/>
            <person name="Overmann J."/>
            <person name="Amann R."/>
            <person name="Jetten M.S.M."/>
            <person name="Mascher T."/>
            <person name="Medema M.H."/>
            <person name="Devos D.P."/>
            <person name="Kaster A.-K."/>
            <person name="Ovreas L."/>
            <person name="Rohde M."/>
            <person name="Galperin M.Y."/>
            <person name="Jogler C."/>
        </authorList>
    </citation>
    <scope>NUCLEOTIDE SEQUENCE [LARGE SCALE GENOMIC DNA]</scope>
    <source>
        <strain evidence="1 2">Pan189</strain>
    </source>
</reference>
<accession>A0A517R4K1</accession>
<protein>
    <submittedName>
        <fullName evidence="1">Sulfur carrier protein ThiS</fullName>
    </submittedName>
</protein>
<dbReference type="InterPro" id="IPR003749">
    <property type="entry name" value="ThiS/MoaD-like"/>
</dbReference>
<evidence type="ECO:0000313" key="2">
    <source>
        <dbReference type="Proteomes" id="UP000317318"/>
    </source>
</evidence>
<evidence type="ECO:0000313" key="1">
    <source>
        <dbReference type="EMBL" id="QDT38753.1"/>
    </source>
</evidence>
<dbReference type="PANTHER" id="PTHR34472:SF1">
    <property type="entry name" value="SULFUR CARRIER PROTEIN THIS"/>
    <property type="match status" value="1"/>
</dbReference>
<dbReference type="EMBL" id="CP036268">
    <property type="protein sequence ID" value="QDT38753.1"/>
    <property type="molecule type" value="Genomic_DNA"/>
</dbReference>
<dbReference type="Gene3D" id="3.10.20.30">
    <property type="match status" value="1"/>
</dbReference>
<dbReference type="PANTHER" id="PTHR34472">
    <property type="entry name" value="SULFUR CARRIER PROTEIN THIS"/>
    <property type="match status" value="1"/>
</dbReference>
<dbReference type="OrthoDB" id="9798559at2"/>
<organism evidence="1 2">
    <name type="scientific">Stratiformator vulcanicus</name>
    <dbReference type="NCBI Taxonomy" id="2527980"/>
    <lineage>
        <taxon>Bacteria</taxon>
        <taxon>Pseudomonadati</taxon>
        <taxon>Planctomycetota</taxon>
        <taxon>Planctomycetia</taxon>
        <taxon>Planctomycetales</taxon>
        <taxon>Planctomycetaceae</taxon>
        <taxon>Stratiformator</taxon>
    </lineage>
</organism>
<dbReference type="Pfam" id="PF02597">
    <property type="entry name" value="ThiS"/>
    <property type="match status" value="1"/>
</dbReference>
<dbReference type="InterPro" id="IPR016155">
    <property type="entry name" value="Mopterin_synth/thiamin_S_b"/>
</dbReference>
<gene>
    <name evidence="1" type="primary">thiS</name>
    <name evidence="1" type="ORF">Pan189_31510</name>
</gene>
<dbReference type="AlphaFoldDB" id="A0A517R4K1"/>
<dbReference type="InterPro" id="IPR010035">
    <property type="entry name" value="Thi_S"/>
</dbReference>
<dbReference type="KEGG" id="svp:Pan189_31510"/>
<dbReference type="Proteomes" id="UP000317318">
    <property type="component" value="Chromosome"/>
</dbReference>
<proteinExistence type="predicted"/>
<dbReference type="RefSeq" id="WP_145364834.1">
    <property type="nucleotide sequence ID" value="NZ_CP036268.1"/>
</dbReference>
<dbReference type="NCBIfam" id="TIGR01683">
    <property type="entry name" value="thiS"/>
    <property type="match status" value="1"/>
</dbReference>
<dbReference type="InterPro" id="IPR012675">
    <property type="entry name" value="Beta-grasp_dom_sf"/>
</dbReference>
<dbReference type="CDD" id="cd00565">
    <property type="entry name" value="Ubl_ThiS"/>
    <property type="match status" value="1"/>
</dbReference>